<evidence type="ECO:0000313" key="2">
    <source>
        <dbReference type="EMBL" id="JAH75525.1"/>
    </source>
</evidence>
<reference evidence="2" key="2">
    <citation type="journal article" date="2015" name="Fish Shellfish Immunol.">
        <title>Early steps in the European eel (Anguilla anguilla)-Vibrio vulnificus interaction in the gills: Role of the RtxA13 toxin.</title>
        <authorList>
            <person name="Callol A."/>
            <person name="Pajuelo D."/>
            <person name="Ebbesson L."/>
            <person name="Teles M."/>
            <person name="MacKenzie S."/>
            <person name="Amaro C."/>
        </authorList>
    </citation>
    <scope>NUCLEOTIDE SEQUENCE</scope>
</reference>
<feature type="region of interest" description="Disordered" evidence="1">
    <location>
        <begin position="1"/>
        <end position="36"/>
    </location>
</feature>
<accession>A0A0E9VDI9</accession>
<protein>
    <submittedName>
        <fullName evidence="2">Uncharacterized protein</fullName>
    </submittedName>
</protein>
<name>A0A0E9VDI9_ANGAN</name>
<feature type="compositionally biased region" description="Basic residues" evidence="1">
    <location>
        <begin position="13"/>
        <end position="23"/>
    </location>
</feature>
<organism evidence="2">
    <name type="scientific">Anguilla anguilla</name>
    <name type="common">European freshwater eel</name>
    <name type="synonym">Muraena anguilla</name>
    <dbReference type="NCBI Taxonomy" id="7936"/>
    <lineage>
        <taxon>Eukaryota</taxon>
        <taxon>Metazoa</taxon>
        <taxon>Chordata</taxon>
        <taxon>Craniata</taxon>
        <taxon>Vertebrata</taxon>
        <taxon>Euteleostomi</taxon>
        <taxon>Actinopterygii</taxon>
        <taxon>Neopterygii</taxon>
        <taxon>Teleostei</taxon>
        <taxon>Anguilliformes</taxon>
        <taxon>Anguillidae</taxon>
        <taxon>Anguilla</taxon>
    </lineage>
</organism>
<feature type="compositionally biased region" description="Basic and acidic residues" evidence="1">
    <location>
        <begin position="1"/>
        <end position="12"/>
    </location>
</feature>
<evidence type="ECO:0000256" key="1">
    <source>
        <dbReference type="SAM" id="MobiDB-lite"/>
    </source>
</evidence>
<dbReference type="EMBL" id="GBXM01033052">
    <property type="protein sequence ID" value="JAH75525.1"/>
    <property type="molecule type" value="Transcribed_RNA"/>
</dbReference>
<dbReference type="AlphaFoldDB" id="A0A0E9VDI9"/>
<proteinExistence type="predicted"/>
<reference evidence="2" key="1">
    <citation type="submission" date="2014-11" db="EMBL/GenBank/DDBJ databases">
        <authorList>
            <person name="Amaro Gonzalez C."/>
        </authorList>
    </citation>
    <scope>NUCLEOTIDE SEQUENCE</scope>
</reference>
<sequence length="36" mass="4536">MKLRREPRICRDRSKKRNGKGRQWHPNCIEAERRHH</sequence>